<dbReference type="GO" id="GO:0046982">
    <property type="term" value="F:protein heterodimerization activity"/>
    <property type="evidence" value="ECO:0007669"/>
    <property type="project" value="InterPro"/>
</dbReference>
<evidence type="ECO:0000256" key="3">
    <source>
        <dbReference type="ARBA" id="ARBA00030516"/>
    </source>
</evidence>
<name>A0A8D2PFY5_ZOSLA</name>
<reference evidence="5" key="1">
    <citation type="submission" date="2025-08" db="UniProtKB">
        <authorList>
            <consortium name="Ensembl"/>
        </authorList>
    </citation>
    <scope>IDENTIFICATION</scope>
</reference>
<dbReference type="GO" id="GO:0070476">
    <property type="term" value="P:rRNA (guanine-N7)-methylation"/>
    <property type="evidence" value="ECO:0007669"/>
    <property type="project" value="TreeGrafter"/>
</dbReference>
<dbReference type="PANTHER" id="PTHR12773:SF0">
    <property type="entry name" value="MULTIFUNCTIONAL METHYLTRANSFERASE SUBUNIT TRM112-LIKE PROTEIN"/>
    <property type="match status" value="1"/>
</dbReference>
<proteinExistence type="inferred from homology"/>
<evidence type="ECO:0000313" key="6">
    <source>
        <dbReference type="Proteomes" id="UP000694401"/>
    </source>
</evidence>
<dbReference type="Gene3D" id="2.20.25.10">
    <property type="match status" value="1"/>
</dbReference>
<accession>A0A8D2PFY5</accession>
<dbReference type="GO" id="GO:0030488">
    <property type="term" value="P:tRNA methylation"/>
    <property type="evidence" value="ECO:0007669"/>
    <property type="project" value="TreeGrafter"/>
</dbReference>
<dbReference type="InterPro" id="IPR005651">
    <property type="entry name" value="Trm112-like"/>
</dbReference>
<sequence>MKLLTHNLLSSHVPGLRPGGGFPLRIEVREGKCEGRDPPETPPVPAPPSPLRGRGRLVEIPLLPFSLPPEPLPDYEANEEFLRRLHHVLLEVEVLEGSLQCPDSGRRFPISRGVPNMLLTEEEA</sequence>
<protein>
    <recommendedName>
        <fullName evidence="2">Multifunctional methyltransferase subunit TRM112-like protein</fullName>
    </recommendedName>
    <alternativeName>
        <fullName evidence="3">tRNA methyltransferase 112 homolog</fullName>
    </alternativeName>
</protein>
<feature type="compositionally biased region" description="Pro residues" evidence="4">
    <location>
        <begin position="40"/>
        <end position="50"/>
    </location>
</feature>
<organism evidence="5 6">
    <name type="scientific">Zosterops lateralis melanops</name>
    <dbReference type="NCBI Taxonomy" id="1220523"/>
    <lineage>
        <taxon>Eukaryota</taxon>
        <taxon>Metazoa</taxon>
        <taxon>Chordata</taxon>
        <taxon>Craniata</taxon>
        <taxon>Vertebrata</taxon>
        <taxon>Euteleostomi</taxon>
        <taxon>Archelosauria</taxon>
        <taxon>Archosauria</taxon>
        <taxon>Dinosauria</taxon>
        <taxon>Saurischia</taxon>
        <taxon>Theropoda</taxon>
        <taxon>Coelurosauria</taxon>
        <taxon>Aves</taxon>
        <taxon>Neognathae</taxon>
        <taxon>Neoaves</taxon>
        <taxon>Telluraves</taxon>
        <taxon>Australaves</taxon>
        <taxon>Passeriformes</taxon>
        <taxon>Sylvioidea</taxon>
        <taxon>Zosteropidae</taxon>
        <taxon>Zosterops</taxon>
    </lineage>
</organism>
<dbReference type="PANTHER" id="PTHR12773">
    <property type="entry name" value="UPF0315 PROTEIN-RELATED"/>
    <property type="match status" value="1"/>
</dbReference>
<dbReference type="Proteomes" id="UP000694401">
    <property type="component" value="Unassembled WGS sequence"/>
</dbReference>
<keyword evidence="6" id="KW-1185">Reference proteome</keyword>
<feature type="region of interest" description="Disordered" evidence="4">
    <location>
        <begin position="32"/>
        <end position="53"/>
    </location>
</feature>
<dbReference type="InterPro" id="IPR039127">
    <property type="entry name" value="Trm112"/>
</dbReference>
<evidence type="ECO:0000313" key="5">
    <source>
        <dbReference type="Ensembl" id="ENSZLMP00000013914.1"/>
    </source>
</evidence>
<reference evidence="5" key="2">
    <citation type="submission" date="2025-09" db="UniProtKB">
        <authorList>
            <consortium name="Ensembl"/>
        </authorList>
    </citation>
    <scope>IDENTIFICATION</scope>
</reference>
<dbReference type="SUPFAM" id="SSF158997">
    <property type="entry name" value="Trm112p-like"/>
    <property type="match status" value="1"/>
</dbReference>
<dbReference type="Ensembl" id="ENSZLMT00000014308.1">
    <property type="protein sequence ID" value="ENSZLMP00000013914.1"/>
    <property type="gene ID" value="ENSZLMG00000009705.1"/>
</dbReference>
<comment type="similarity">
    <text evidence="1">Belongs to the TRM112 family.</text>
</comment>
<dbReference type="Pfam" id="PF03966">
    <property type="entry name" value="Trm112p"/>
    <property type="match status" value="1"/>
</dbReference>
<evidence type="ECO:0000256" key="1">
    <source>
        <dbReference type="ARBA" id="ARBA00007980"/>
    </source>
</evidence>
<evidence type="ECO:0000256" key="2">
    <source>
        <dbReference type="ARBA" id="ARBA00019989"/>
    </source>
</evidence>
<dbReference type="AlphaFoldDB" id="A0A8D2PFY5"/>
<evidence type="ECO:0000256" key="4">
    <source>
        <dbReference type="SAM" id="MobiDB-lite"/>
    </source>
</evidence>